<evidence type="ECO:0000256" key="6">
    <source>
        <dbReference type="SAM" id="MobiDB-lite"/>
    </source>
</evidence>
<keyword evidence="2 5" id="KW-0812">Transmembrane</keyword>
<dbReference type="PANTHER" id="PTHR43839">
    <property type="entry name" value="OPPC IN A BINDING PROTEIN-DEPENDENT TRANSPORT SYSTEM"/>
    <property type="match status" value="1"/>
</dbReference>
<organism evidence="8 9">
    <name type="scientific">Fervidobacterium islandicum</name>
    <dbReference type="NCBI Taxonomy" id="2423"/>
    <lineage>
        <taxon>Bacteria</taxon>
        <taxon>Thermotogati</taxon>
        <taxon>Thermotogota</taxon>
        <taxon>Thermotogae</taxon>
        <taxon>Thermotogales</taxon>
        <taxon>Fervidobacteriaceae</taxon>
        <taxon>Fervidobacterium</taxon>
    </lineage>
</organism>
<accession>A0AAI8CNM7</accession>
<evidence type="ECO:0000313" key="9">
    <source>
        <dbReference type="Proteomes" id="UP000093740"/>
    </source>
</evidence>
<dbReference type="InterPro" id="IPR000515">
    <property type="entry name" value="MetI-like"/>
</dbReference>
<feature type="transmembrane region" description="Helical" evidence="5">
    <location>
        <begin position="429"/>
        <end position="447"/>
    </location>
</feature>
<protein>
    <submittedName>
        <fullName evidence="8">ABC transporter permease</fullName>
    </submittedName>
</protein>
<dbReference type="EMBL" id="CP014334">
    <property type="protein sequence ID" value="AMW33792.2"/>
    <property type="molecule type" value="Genomic_DNA"/>
</dbReference>
<dbReference type="RefSeq" id="WP_084384085.1">
    <property type="nucleotide sequence ID" value="NZ_CP014334.2"/>
</dbReference>
<feature type="transmembrane region" description="Helical" evidence="5">
    <location>
        <begin position="51"/>
        <end position="73"/>
    </location>
</feature>
<dbReference type="GO" id="GO:0005886">
    <property type="term" value="C:plasma membrane"/>
    <property type="evidence" value="ECO:0007669"/>
    <property type="project" value="UniProtKB-SubCell"/>
</dbReference>
<dbReference type="Gene3D" id="1.10.3720.10">
    <property type="entry name" value="MetI-like"/>
    <property type="match status" value="1"/>
</dbReference>
<evidence type="ECO:0000256" key="2">
    <source>
        <dbReference type="ARBA" id="ARBA00022692"/>
    </source>
</evidence>
<comment type="subcellular location">
    <subcellularLocation>
        <location evidence="5">Cell membrane</location>
        <topology evidence="5">Multi-pass membrane protein</topology>
    </subcellularLocation>
    <subcellularLocation>
        <location evidence="1">Membrane</location>
        <topology evidence="1">Multi-pass membrane protein</topology>
    </subcellularLocation>
</comment>
<dbReference type="AlphaFoldDB" id="A0AAI8CNM7"/>
<evidence type="ECO:0000256" key="4">
    <source>
        <dbReference type="ARBA" id="ARBA00023136"/>
    </source>
</evidence>
<evidence type="ECO:0000256" key="3">
    <source>
        <dbReference type="ARBA" id="ARBA00022989"/>
    </source>
</evidence>
<evidence type="ECO:0000313" key="8">
    <source>
        <dbReference type="EMBL" id="AMW33792.2"/>
    </source>
</evidence>
<evidence type="ECO:0000259" key="7">
    <source>
        <dbReference type="PROSITE" id="PS50928"/>
    </source>
</evidence>
<dbReference type="PROSITE" id="PS50928">
    <property type="entry name" value="ABC_TM1"/>
    <property type="match status" value="1"/>
</dbReference>
<feature type="domain" description="ABC transmembrane type-1" evidence="7">
    <location>
        <begin position="364"/>
        <end position="560"/>
    </location>
</feature>
<dbReference type="Pfam" id="PF12911">
    <property type="entry name" value="OppC_N"/>
    <property type="match status" value="1"/>
</dbReference>
<dbReference type="InterPro" id="IPR025966">
    <property type="entry name" value="OppC_N"/>
</dbReference>
<evidence type="ECO:0000256" key="5">
    <source>
        <dbReference type="RuleBase" id="RU363032"/>
    </source>
</evidence>
<gene>
    <name evidence="8" type="ORF">NA23_08990</name>
</gene>
<evidence type="ECO:0000256" key="1">
    <source>
        <dbReference type="ARBA" id="ARBA00004141"/>
    </source>
</evidence>
<dbReference type="CDD" id="cd06261">
    <property type="entry name" value="TM_PBP2"/>
    <property type="match status" value="1"/>
</dbReference>
<sequence length="573" mass="65448">MAEDKKKNINQVPQQEVTGENVADSTESIDFEEVYLTRGQLMWRAFKKNKLAMFGMWVLIIMYIAMIFADFLAPYDPFKQNLNHSLKKPTTVMMKYNVADLKTTMSPYVLPEVSYIDKLDYTQNFKTMLFPSRIKLKLKDGTELAVIDKHVVEIKEDGTIVPKYLPKGRKLDEKFVLAESIKLVVRTIAYAQVDGQWVQYKDETEDVDALVFGVDNSILEKGKNERITESRTARSFVAQNEGWKFGFYAMNEQEAMNRLTAVKLEQDLVGIKYYDADFNEHEISLDEAQIVSYDYKFYPVKWFVKSWGPDSTDPERVGYLFWIIPLHYHLFGVDNYDNNEYVSINIFGADRYGRDVWSRIIFASRVSLTIGFIGLFVTLVLSLFFGALAGFYGGIVDEVIMRFCEILMAIPGFYLLLLLRAVLPIDLPSSQTYMLLIFILAFLGWPGRARIIRGQILAERQREYVEAAIALGFPDTRIMWRHIIPNLATYIIVSSTLSIPGYILGEAGLSYLGLGIREPSASWGNMLTAAQDVYILEKVPWLLIPGAFIFVVVLAFNFVGDGLRDAFDPRALG</sequence>
<keyword evidence="4 5" id="KW-0472">Membrane</keyword>
<proteinExistence type="inferred from homology"/>
<reference evidence="8 9" key="1">
    <citation type="journal article" date="2015" name="Stand. Genomic Sci.">
        <title>Genome sequence of a native-feather degrading extremely thermophilic Eubacterium, Fervidobacterium islandicum AW-1.</title>
        <authorList>
            <person name="Lee Y.J."/>
            <person name="Jeong H."/>
            <person name="Park G.S."/>
            <person name="Kwak Y."/>
            <person name="Lee S.J."/>
            <person name="Lee S.J."/>
            <person name="Park M.K."/>
            <person name="Kim J.Y."/>
            <person name="Kang H.K."/>
            <person name="Shin J.H."/>
            <person name="Lee D.W."/>
        </authorList>
    </citation>
    <scope>NUCLEOTIDE SEQUENCE [LARGE SCALE GENOMIC DNA]</scope>
    <source>
        <strain evidence="8 9">AW-1</strain>
    </source>
</reference>
<name>A0AAI8CNM7_FERIS</name>
<feature type="transmembrane region" description="Helical" evidence="5">
    <location>
        <begin position="403"/>
        <end position="423"/>
    </location>
</feature>
<dbReference type="Proteomes" id="UP000093740">
    <property type="component" value="Chromosome"/>
</dbReference>
<dbReference type="Pfam" id="PF00528">
    <property type="entry name" value="BPD_transp_1"/>
    <property type="match status" value="1"/>
</dbReference>
<feature type="compositionally biased region" description="Polar residues" evidence="6">
    <location>
        <begin position="9"/>
        <end position="23"/>
    </location>
</feature>
<keyword evidence="9" id="KW-1185">Reference proteome</keyword>
<keyword evidence="5" id="KW-0813">Transport</keyword>
<comment type="similarity">
    <text evidence="5">Belongs to the binding-protein-dependent transport system permease family.</text>
</comment>
<dbReference type="PANTHER" id="PTHR43839:SF1">
    <property type="entry name" value="OPPC IN A BINDING PROTEIN-DEPENDENT TRANSPORT SYSTEM"/>
    <property type="match status" value="1"/>
</dbReference>
<feature type="transmembrane region" description="Helical" evidence="5">
    <location>
        <begin position="487"/>
        <end position="505"/>
    </location>
</feature>
<feature type="transmembrane region" description="Helical" evidence="5">
    <location>
        <begin position="541"/>
        <end position="560"/>
    </location>
</feature>
<keyword evidence="3 5" id="KW-1133">Transmembrane helix</keyword>
<dbReference type="GO" id="GO:0055085">
    <property type="term" value="P:transmembrane transport"/>
    <property type="evidence" value="ECO:0007669"/>
    <property type="project" value="InterPro"/>
</dbReference>
<dbReference type="KEGG" id="fia:NA23_08990"/>
<feature type="transmembrane region" description="Helical" evidence="5">
    <location>
        <begin position="368"/>
        <end position="391"/>
    </location>
</feature>
<dbReference type="SUPFAM" id="SSF161098">
    <property type="entry name" value="MetI-like"/>
    <property type="match status" value="1"/>
</dbReference>
<dbReference type="InterPro" id="IPR035906">
    <property type="entry name" value="MetI-like_sf"/>
</dbReference>
<feature type="region of interest" description="Disordered" evidence="6">
    <location>
        <begin position="1"/>
        <end position="23"/>
    </location>
</feature>